<dbReference type="InterPro" id="IPR051200">
    <property type="entry name" value="Host-pathogen_enzymatic-act"/>
</dbReference>
<dbReference type="PANTHER" id="PTHR47197">
    <property type="entry name" value="PROTEIN NIRF"/>
    <property type="match status" value="1"/>
</dbReference>
<feature type="signal peptide" evidence="1">
    <location>
        <begin position="1"/>
        <end position="20"/>
    </location>
</feature>
<evidence type="ECO:0000313" key="3">
    <source>
        <dbReference type="Proteomes" id="UP000268007"/>
    </source>
</evidence>
<organism evidence="2 3">
    <name type="scientific">Mucilaginibacter gracilis</name>
    <dbReference type="NCBI Taxonomy" id="423350"/>
    <lineage>
        <taxon>Bacteria</taxon>
        <taxon>Pseudomonadati</taxon>
        <taxon>Bacteroidota</taxon>
        <taxon>Sphingobacteriia</taxon>
        <taxon>Sphingobacteriales</taxon>
        <taxon>Sphingobacteriaceae</taxon>
        <taxon>Mucilaginibacter</taxon>
    </lineage>
</organism>
<evidence type="ECO:0000313" key="2">
    <source>
        <dbReference type="EMBL" id="RKR80320.1"/>
    </source>
</evidence>
<accession>A0A495IUF6</accession>
<dbReference type="OrthoDB" id="9803927at2"/>
<feature type="chain" id="PRO_5019780957" description="Peptidoglycan-binding protein" evidence="1">
    <location>
        <begin position="21"/>
        <end position="443"/>
    </location>
</feature>
<dbReference type="SUPFAM" id="SSF75011">
    <property type="entry name" value="3-carboxy-cis,cis-mucoante lactonizing enzyme"/>
    <property type="match status" value="1"/>
</dbReference>
<evidence type="ECO:0008006" key="4">
    <source>
        <dbReference type="Google" id="ProtNLM"/>
    </source>
</evidence>
<keyword evidence="1" id="KW-0732">Signal</keyword>
<evidence type="ECO:0000256" key="1">
    <source>
        <dbReference type="SAM" id="SignalP"/>
    </source>
</evidence>
<sequence>MYKSILLAAFFMLFYGLAFSQTVKQFPKVKMGTSSVGNGDVSLQLVGRIQSYNAVTRNARDVYDRSINSPKSVLILEKSLNDSTVKKLYVNNLEGGTTTVYNMNNNFVKIAEIKHSFSGRDTSLFKETNFPGYAFQTHKVRPNVFTGKPVEMCLSNHNKYLWIPYYRRDYDKLATEPSAIAIVDVDSDKIVRVMPTAPLPKMVACSADDKYIAITNWGDNTVHLVDISSGDPMKFHYVAHFVVDYRLNLNFTKGALINRDQDCGLCLRGTVFTPDSNYLFVGRMGGGGIAVFNTQSKKYLGTVYGTKNNVRHLVINGDYLFLSSNKDGMVEKTKWKEILDYFLAGQGKKNSAYHNWQTAFTGLGARTITVTADGAYLFANANMESKISIVRTADMKNIGSINADPYPVGMVIDQSDKYLIVTAQGRKDKGGNSVMIYQITRRL</sequence>
<proteinExistence type="predicted"/>
<dbReference type="EMBL" id="RBKU01000001">
    <property type="protein sequence ID" value="RKR80320.1"/>
    <property type="molecule type" value="Genomic_DNA"/>
</dbReference>
<protein>
    <recommendedName>
        <fullName evidence="4">Peptidoglycan-binding protein</fullName>
    </recommendedName>
</protein>
<keyword evidence="3" id="KW-1185">Reference proteome</keyword>
<reference evidence="2 3" key="1">
    <citation type="submission" date="2018-10" db="EMBL/GenBank/DDBJ databases">
        <title>Genomic Encyclopedia of Archaeal and Bacterial Type Strains, Phase II (KMG-II): from individual species to whole genera.</title>
        <authorList>
            <person name="Goeker M."/>
        </authorList>
    </citation>
    <scope>NUCLEOTIDE SEQUENCE [LARGE SCALE GENOMIC DNA]</scope>
    <source>
        <strain evidence="2 3">DSM 18602</strain>
    </source>
</reference>
<gene>
    <name evidence="2" type="ORF">BDD43_0417</name>
</gene>
<dbReference type="RefSeq" id="WP_121196062.1">
    <property type="nucleotide sequence ID" value="NZ_RBKU01000001.1"/>
</dbReference>
<dbReference type="Proteomes" id="UP000268007">
    <property type="component" value="Unassembled WGS sequence"/>
</dbReference>
<dbReference type="PANTHER" id="PTHR47197:SF3">
    <property type="entry name" value="DIHYDRO-HEME D1 DEHYDROGENASE"/>
    <property type="match status" value="1"/>
</dbReference>
<name>A0A495IUF6_9SPHI</name>
<dbReference type="AlphaFoldDB" id="A0A495IUF6"/>
<comment type="caution">
    <text evidence="2">The sequence shown here is derived from an EMBL/GenBank/DDBJ whole genome shotgun (WGS) entry which is preliminary data.</text>
</comment>
<dbReference type="InterPro" id="IPR015943">
    <property type="entry name" value="WD40/YVTN_repeat-like_dom_sf"/>
</dbReference>
<dbReference type="Gene3D" id="2.130.10.10">
    <property type="entry name" value="YVTN repeat-like/Quinoprotein amine dehydrogenase"/>
    <property type="match status" value="2"/>
</dbReference>